<dbReference type="STRING" id="1796606.A2G96_05890"/>
<keyword evidence="2" id="KW-1185">Reference proteome</keyword>
<dbReference type="AlphaFoldDB" id="A0A142JGT8"/>
<evidence type="ECO:0000313" key="1">
    <source>
        <dbReference type="EMBL" id="AMR77300.1"/>
    </source>
</evidence>
<protein>
    <recommendedName>
        <fullName evidence="3">DUF4815 domain-containing protein</fullName>
    </recommendedName>
</protein>
<evidence type="ECO:0008006" key="3">
    <source>
        <dbReference type="Google" id="ProtNLM"/>
    </source>
</evidence>
<dbReference type="RefSeq" id="WP_062797628.1">
    <property type="nucleotide sequence ID" value="NZ_CP014844.1"/>
</dbReference>
<evidence type="ECO:0000313" key="2">
    <source>
        <dbReference type="Proteomes" id="UP000075238"/>
    </source>
</evidence>
<dbReference type="KEGG" id="cnan:A2G96_05890"/>
<dbReference type="OrthoDB" id="7784140at2"/>
<dbReference type="Proteomes" id="UP000075238">
    <property type="component" value="Chromosome 1"/>
</dbReference>
<gene>
    <name evidence="1" type="ORF">A2G96_05890</name>
</gene>
<name>A0A142JGT8_9BURK</name>
<organism evidence="1 2">
    <name type="scientific">Cupriavidus nantongensis</name>
    <dbReference type="NCBI Taxonomy" id="1796606"/>
    <lineage>
        <taxon>Bacteria</taxon>
        <taxon>Pseudomonadati</taxon>
        <taxon>Pseudomonadota</taxon>
        <taxon>Betaproteobacteria</taxon>
        <taxon>Burkholderiales</taxon>
        <taxon>Burkholderiaceae</taxon>
        <taxon>Cupriavidus</taxon>
    </lineage>
</organism>
<accession>A0A142JGT8</accession>
<proteinExistence type="predicted"/>
<dbReference type="EMBL" id="CP014844">
    <property type="protein sequence ID" value="AMR77300.1"/>
    <property type="molecule type" value="Genomic_DNA"/>
</dbReference>
<reference evidence="1 2" key="1">
    <citation type="submission" date="2016-03" db="EMBL/GenBank/DDBJ databases">
        <title>Complete genome sequence of a novel chlorpyrifos degrading bacterium, Cupriavidus nantongensis sp. X1.</title>
        <authorList>
            <person name="Fang L."/>
        </authorList>
    </citation>
    <scope>NUCLEOTIDE SEQUENCE [LARGE SCALE GENOMIC DNA]</scope>
    <source>
        <strain evidence="1 2">X1</strain>
    </source>
</reference>
<sequence>MEKKVLFRDRQELQQSDLNNIETYAADSIRHIVADGIAAGLRFTGGAVTSTAATEVTVAPLRLYADGQVYVSEQEETLNLFQYLPLVAKRIVTVVVFGTPVETLVEPRDFLIDLTSGATQPQAVAMQQLHKANVNLLAGAESADPQAPALQSGTLAIADIVLIPTGVERIDVRVAARLPNLAEQASRVRDLETWRARTDPRVSSIATDLAALSTKTEGLAQQRQVVELAAELARVRGKLNLPATFMAADSDFFEDDGHTDTAATGQTAIVQAGLQFPLAASYQVAIALFNPFEPAVSRSASDQVLPAYQEAVRIATTGYAGDISLSQYQVQTHTLREYTTTRWEYRYGWHWNYYANWYLSRYYKARGDYRYLFRHDEPKRYGYYVERKETNYELETSTTNYNGVLLAQTVLVANAMWLTKVGLYFTQVAAAGDVHLVVCETEGGKPDLGKVVSRVTVPAANLKRYPVETTIPVEPALLEAGKRYAIVLITQGDHRAAVVSGNNYTQGTLFFGTDGDYFTGDITKDLMFSLYSAVFRQPRTEVSLQAISLAGGISDLTLQPNQVVPEGTSLHYEIQVGGKWYRLDDDTANRLADAPDIVPLRVVMIGTSDLAPALVLRANAVRGSRAATAFTHWSKLRTLAAPSTTIQVQVVVAQWDAANHTLSAQIKSGATTYNPTATATKDEPDGKAKRITFTFAPNPGITEYQIKLAGSRNAASAPFVVVERTDVAL</sequence>